<protein>
    <submittedName>
        <fullName evidence="2">PaREP13</fullName>
    </submittedName>
</protein>
<evidence type="ECO:0000313" key="3">
    <source>
        <dbReference type="Proteomes" id="UP000002439"/>
    </source>
</evidence>
<organism evidence="2 3">
    <name type="scientific">Pyrobaculum aerophilum (strain ATCC 51768 / DSM 7523 / JCM 9630 / CIP 104966 / NBRC 100827 / IM2)</name>
    <dbReference type="NCBI Taxonomy" id="178306"/>
    <lineage>
        <taxon>Archaea</taxon>
        <taxon>Thermoproteota</taxon>
        <taxon>Thermoprotei</taxon>
        <taxon>Thermoproteales</taxon>
        <taxon>Thermoproteaceae</taxon>
        <taxon>Pyrobaculum</taxon>
    </lineage>
</organism>
<sequence length="128" mass="13499">MQTSLCNSSIMGSKQSGAKTPENVHCHATVFRQLKEKSSKLGDVQKRVMKELSPPTPPRAGRGSPYKRAEGGENPPRGSPTPRARPAPGGRTAPWGPVSPGAPEGIGDVLLNVGIAVWLRKGLVIIAE</sequence>
<reference evidence="2 3" key="1">
    <citation type="journal article" date="2002" name="Proc. Natl. Acad. Sci. U.S.A.">
        <title>Genome sequence of the hyperthermophilic crenarchaeon Pyrobaculum aerophilum.</title>
        <authorList>
            <person name="Fitz-Gibbon S.T."/>
            <person name="Ladner H."/>
            <person name="Kim U.J."/>
            <person name="Stetter K.O."/>
            <person name="Simon M.I."/>
            <person name="Miller J.H."/>
        </authorList>
    </citation>
    <scope>NUCLEOTIDE SEQUENCE [LARGE SCALE GENOMIC DNA]</scope>
    <source>
        <strain evidence="3">ATCC 51768 / DSM 7523 / JCM 9630 / CIP 104966 / NBRC 100827 / IM2</strain>
    </source>
</reference>
<evidence type="ECO:0000313" key="2">
    <source>
        <dbReference type="EMBL" id="AAL64202.1"/>
    </source>
</evidence>
<dbReference type="Proteomes" id="UP000002439">
    <property type="component" value="Chromosome"/>
</dbReference>
<name>Q8ZV54_PYRAE</name>
<accession>Q8ZV54</accession>
<dbReference type="EnsemblBacteria" id="AAL64202">
    <property type="protein sequence ID" value="AAL64202"/>
    <property type="gene ID" value="PAE2452"/>
</dbReference>
<gene>
    <name evidence="2" type="ordered locus">PAE2452</name>
</gene>
<dbReference type="STRING" id="178306.PAE2452"/>
<feature type="compositionally biased region" description="Polar residues" evidence="1">
    <location>
        <begin position="1"/>
        <end position="18"/>
    </location>
</feature>
<feature type="compositionally biased region" description="Basic and acidic residues" evidence="1">
    <location>
        <begin position="36"/>
        <end position="50"/>
    </location>
</feature>
<evidence type="ECO:0000256" key="1">
    <source>
        <dbReference type="SAM" id="MobiDB-lite"/>
    </source>
</evidence>
<feature type="compositionally biased region" description="Low complexity" evidence="1">
    <location>
        <begin position="86"/>
        <end position="96"/>
    </location>
</feature>
<dbReference type="InParanoid" id="Q8ZV54"/>
<dbReference type="HOGENOM" id="CLU_1954739_0_0_2"/>
<dbReference type="PATRIC" id="fig|178306.9.peg.1826"/>
<dbReference type="KEGG" id="pai:PAE2452"/>
<proteinExistence type="predicted"/>
<feature type="region of interest" description="Disordered" evidence="1">
    <location>
        <begin position="1"/>
        <end position="23"/>
    </location>
</feature>
<dbReference type="EMBL" id="AE009441">
    <property type="protein sequence ID" value="AAL64202.1"/>
    <property type="molecule type" value="Genomic_DNA"/>
</dbReference>
<dbReference type="AlphaFoldDB" id="Q8ZV54"/>
<keyword evidence="3" id="KW-1185">Reference proteome</keyword>
<feature type="region of interest" description="Disordered" evidence="1">
    <location>
        <begin position="36"/>
        <end position="104"/>
    </location>
</feature>